<evidence type="ECO:0000256" key="3">
    <source>
        <dbReference type="ARBA" id="ARBA00022670"/>
    </source>
</evidence>
<sequence length="453" mass="50077">MRMKLSALGRMARRFPRAHLAISAALALTVVIMALAPESGESHPERTRTLELPKPAPAVATSQPQPEPGHAVTAAEPVPKQPERDWVELEVKSGDTLSTLLQAHGVTAAQVHRLVTGDDKLAELARLRPGDHLNISVDDQGELTALSYHPSRVQTVKAILQDDGQWRVESETRQYQRRTRFAEATIDNSLFLAGHAAGMSDNLTMQLANIFGWDIDFVLDIRNGDRFRVLYEELYLDGEKVGEGNILAAEFWNQGRHLTAYRFQTRSGDTDYFDSQGRSMRKAFIRTPVAFSRISSRFNLGRKHPILNKVRAHRGIDYAAPSGTPIKAAGNGKVIFAGVKGGYGNVLILKHGQRYSTLYAHMRSFAKGMRVGSRVTQGQTIGYVGMSGLATGPHLHYEFRVDGVHRNPQTVELPKAEGVNSNEKPQFLVQTKRMDAQMTLFAEAATLASSNVF</sequence>
<dbReference type="PROSITE" id="PS50008">
    <property type="entry name" value="PIPLC_Y_DOMAIN"/>
    <property type="match status" value="1"/>
</dbReference>
<dbReference type="CDD" id="cd00118">
    <property type="entry name" value="LysM"/>
    <property type="match status" value="1"/>
</dbReference>
<evidence type="ECO:0000256" key="4">
    <source>
        <dbReference type="ARBA" id="ARBA00022723"/>
    </source>
</evidence>
<evidence type="ECO:0000259" key="10">
    <source>
        <dbReference type="PROSITE" id="PS51782"/>
    </source>
</evidence>
<evidence type="ECO:0000256" key="7">
    <source>
        <dbReference type="ARBA" id="ARBA00023049"/>
    </source>
</evidence>
<dbReference type="InterPro" id="IPR016047">
    <property type="entry name" value="M23ase_b-sheet_dom"/>
</dbReference>
<dbReference type="PANTHER" id="PTHR21666">
    <property type="entry name" value="PEPTIDASE-RELATED"/>
    <property type="match status" value="1"/>
</dbReference>
<dbReference type="InterPro" id="IPR054512">
    <property type="entry name" value="NMB0315-like_N"/>
</dbReference>
<dbReference type="InterPro" id="IPR050570">
    <property type="entry name" value="Cell_wall_metabolism_enzyme"/>
</dbReference>
<dbReference type="InterPro" id="IPR045834">
    <property type="entry name" value="Csd3_N2"/>
</dbReference>
<evidence type="ECO:0000313" key="11">
    <source>
        <dbReference type="EMBL" id="TMW15347.1"/>
    </source>
</evidence>
<dbReference type="SUPFAM" id="SSF51261">
    <property type="entry name" value="Duplicated hybrid motif"/>
    <property type="match status" value="1"/>
</dbReference>
<evidence type="ECO:0000256" key="8">
    <source>
        <dbReference type="SAM" id="MobiDB-lite"/>
    </source>
</evidence>
<keyword evidence="12" id="KW-1185">Reference proteome</keyword>
<accession>A0ABY2XR10</accession>
<dbReference type="Pfam" id="PF22310">
    <property type="entry name" value="NMB0315_dom_I"/>
    <property type="match status" value="1"/>
</dbReference>
<dbReference type="InterPro" id="IPR001711">
    <property type="entry name" value="PLipase_C_Pinositol-sp_Y"/>
</dbReference>
<dbReference type="InterPro" id="IPR011055">
    <property type="entry name" value="Dup_hybrid_motif"/>
</dbReference>
<dbReference type="CDD" id="cd12797">
    <property type="entry name" value="M23_peptidase"/>
    <property type="match status" value="1"/>
</dbReference>
<gene>
    <name evidence="11" type="ORF">FGS76_00905</name>
</gene>
<dbReference type="Gene3D" id="3.10.450.350">
    <property type="match status" value="2"/>
</dbReference>
<dbReference type="PANTHER" id="PTHR21666:SF288">
    <property type="entry name" value="CELL DIVISION PROTEIN YTFB"/>
    <property type="match status" value="1"/>
</dbReference>
<dbReference type="PROSITE" id="PS51782">
    <property type="entry name" value="LYSM"/>
    <property type="match status" value="1"/>
</dbReference>
<dbReference type="Pfam" id="PF19425">
    <property type="entry name" value="Csd3_N2"/>
    <property type="match status" value="1"/>
</dbReference>
<evidence type="ECO:0000313" key="12">
    <source>
        <dbReference type="Proteomes" id="UP000739180"/>
    </source>
</evidence>
<keyword evidence="3" id="KW-0645">Protease</keyword>
<keyword evidence="7" id="KW-0482">Metalloprotease</keyword>
<evidence type="ECO:0000256" key="6">
    <source>
        <dbReference type="ARBA" id="ARBA00022833"/>
    </source>
</evidence>
<dbReference type="EMBL" id="VCQT01000001">
    <property type="protein sequence ID" value="TMW15347.1"/>
    <property type="molecule type" value="Genomic_DNA"/>
</dbReference>
<feature type="region of interest" description="Disordered" evidence="8">
    <location>
        <begin position="57"/>
        <end position="79"/>
    </location>
</feature>
<feature type="domain" description="LysM" evidence="10">
    <location>
        <begin position="87"/>
        <end position="135"/>
    </location>
</feature>
<dbReference type="RefSeq" id="WP_138770740.1">
    <property type="nucleotide sequence ID" value="NZ_JBHSSX010000178.1"/>
</dbReference>
<protein>
    <submittedName>
        <fullName evidence="11">Peptidase M23</fullName>
    </submittedName>
</protein>
<comment type="subcellular location">
    <subcellularLocation>
        <location evidence="2">Cell envelope</location>
    </subcellularLocation>
</comment>
<dbReference type="Gene3D" id="2.70.70.10">
    <property type="entry name" value="Glucose Permease (Domain IIA)"/>
    <property type="match status" value="1"/>
</dbReference>
<proteinExistence type="predicted"/>
<organism evidence="11 12">
    <name type="scientific">Alloalcanivorax gelatiniphagus</name>
    <dbReference type="NCBI Taxonomy" id="1194167"/>
    <lineage>
        <taxon>Bacteria</taxon>
        <taxon>Pseudomonadati</taxon>
        <taxon>Pseudomonadota</taxon>
        <taxon>Gammaproteobacteria</taxon>
        <taxon>Oceanospirillales</taxon>
        <taxon>Alcanivoracaceae</taxon>
        <taxon>Alloalcanivorax</taxon>
    </lineage>
</organism>
<comment type="cofactor">
    <cofactor evidence="1">
        <name>Zn(2+)</name>
        <dbReference type="ChEBI" id="CHEBI:29105"/>
    </cofactor>
</comment>
<keyword evidence="5" id="KW-0378">Hydrolase</keyword>
<dbReference type="InterPro" id="IPR018392">
    <property type="entry name" value="LysM"/>
</dbReference>
<keyword evidence="6" id="KW-0862">Zinc</keyword>
<reference evidence="11 12" key="1">
    <citation type="submission" date="2019-05" db="EMBL/GenBank/DDBJ databases">
        <title>Genome of Alcanivorax gelatiniphagus, an oil degrading marine bacteria.</title>
        <authorList>
            <person name="Kwon K.K."/>
        </authorList>
    </citation>
    <scope>NUCLEOTIDE SEQUENCE [LARGE SCALE GENOMIC DNA]</scope>
    <source>
        <strain evidence="11 12">MEBiC 08158</strain>
    </source>
</reference>
<name>A0ABY2XR10_9GAMM</name>
<evidence type="ECO:0000259" key="9">
    <source>
        <dbReference type="PROSITE" id="PS50008"/>
    </source>
</evidence>
<dbReference type="Proteomes" id="UP000739180">
    <property type="component" value="Unassembled WGS sequence"/>
</dbReference>
<keyword evidence="4" id="KW-0479">Metal-binding</keyword>
<comment type="caution">
    <text evidence="11">The sequence shown here is derived from an EMBL/GenBank/DDBJ whole genome shotgun (WGS) entry which is preliminary data.</text>
</comment>
<evidence type="ECO:0000256" key="1">
    <source>
        <dbReference type="ARBA" id="ARBA00001947"/>
    </source>
</evidence>
<evidence type="ECO:0000256" key="5">
    <source>
        <dbReference type="ARBA" id="ARBA00022801"/>
    </source>
</evidence>
<feature type="domain" description="PI-PLC Y-box" evidence="9">
    <location>
        <begin position="234"/>
        <end position="265"/>
    </location>
</feature>
<evidence type="ECO:0000256" key="2">
    <source>
        <dbReference type="ARBA" id="ARBA00004196"/>
    </source>
</evidence>
<dbReference type="Pfam" id="PF01551">
    <property type="entry name" value="Peptidase_M23"/>
    <property type="match status" value="1"/>
</dbReference>